<sequence>MRTQVAFDCADPHAQAAFWAQVFGSEVEDHSTLVDQLVADGRLPADERIVVDGRSAFRDVAACRDLSGVEPRMFFQRVPEDKVAKNRVHLDIHVDEDDKDTEVERLKKLGAEFVETHRDRGPVTHVMRDPEGNEFCLH</sequence>
<proteinExistence type="predicted"/>
<comment type="caution">
    <text evidence="2">The sequence shown here is derived from an EMBL/GenBank/DDBJ whole genome shotgun (WGS) entry which is preliminary data.</text>
</comment>
<dbReference type="SUPFAM" id="SSF54593">
    <property type="entry name" value="Glyoxalase/Bleomycin resistance protein/Dihydroxybiphenyl dioxygenase"/>
    <property type="match status" value="1"/>
</dbReference>
<dbReference type="Proteomes" id="UP001597417">
    <property type="component" value="Unassembled WGS sequence"/>
</dbReference>
<dbReference type="Pfam" id="PF18029">
    <property type="entry name" value="Glyoxalase_6"/>
    <property type="match status" value="1"/>
</dbReference>
<protein>
    <submittedName>
        <fullName evidence="2">VOC family protein</fullName>
    </submittedName>
</protein>
<dbReference type="PROSITE" id="PS51819">
    <property type="entry name" value="VOC"/>
    <property type="match status" value="1"/>
</dbReference>
<dbReference type="Gene3D" id="3.10.180.10">
    <property type="entry name" value="2,3-Dihydroxybiphenyl 1,2-Dioxygenase, domain 1"/>
    <property type="match status" value="1"/>
</dbReference>
<dbReference type="InterPro" id="IPR037523">
    <property type="entry name" value="VOC_core"/>
</dbReference>
<name>A0ABW5FSE2_9PSEU</name>
<dbReference type="InterPro" id="IPR029068">
    <property type="entry name" value="Glyas_Bleomycin-R_OHBP_Dase"/>
</dbReference>
<evidence type="ECO:0000313" key="2">
    <source>
        <dbReference type="EMBL" id="MFD2417766.1"/>
    </source>
</evidence>
<evidence type="ECO:0000259" key="1">
    <source>
        <dbReference type="PROSITE" id="PS51819"/>
    </source>
</evidence>
<dbReference type="EMBL" id="JBHUKR010000007">
    <property type="protein sequence ID" value="MFD2417766.1"/>
    <property type="molecule type" value="Genomic_DNA"/>
</dbReference>
<dbReference type="PANTHER" id="PTHR35908">
    <property type="entry name" value="HYPOTHETICAL FUSION PROTEIN"/>
    <property type="match status" value="1"/>
</dbReference>
<organism evidence="2 3">
    <name type="scientific">Amycolatopsis pigmentata</name>
    <dbReference type="NCBI Taxonomy" id="450801"/>
    <lineage>
        <taxon>Bacteria</taxon>
        <taxon>Bacillati</taxon>
        <taxon>Actinomycetota</taxon>
        <taxon>Actinomycetes</taxon>
        <taxon>Pseudonocardiales</taxon>
        <taxon>Pseudonocardiaceae</taxon>
        <taxon>Amycolatopsis</taxon>
    </lineage>
</organism>
<gene>
    <name evidence="2" type="ORF">ACFSXZ_15680</name>
</gene>
<keyword evidence="3" id="KW-1185">Reference proteome</keyword>
<evidence type="ECO:0000313" key="3">
    <source>
        <dbReference type="Proteomes" id="UP001597417"/>
    </source>
</evidence>
<feature type="domain" description="VOC" evidence="1">
    <location>
        <begin position="1"/>
        <end position="138"/>
    </location>
</feature>
<accession>A0ABW5FSE2</accession>
<dbReference type="InterPro" id="IPR041581">
    <property type="entry name" value="Glyoxalase_6"/>
</dbReference>
<dbReference type="PANTHER" id="PTHR35908:SF1">
    <property type="entry name" value="CONSERVED PROTEIN"/>
    <property type="match status" value="1"/>
</dbReference>
<reference evidence="3" key="1">
    <citation type="journal article" date="2019" name="Int. J. Syst. Evol. Microbiol.">
        <title>The Global Catalogue of Microorganisms (GCM) 10K type strain sequencing project: providing services to taxonomists for standard genome sequencing and annotation.</title>
        <authorList>
            <consortium name="The Broad Institute Genomics Platform"/>
            <consortium name="The Broad Institute Genome Sequencing Center for Infectious Disease"/>
            <person name="Wu L."/>
            <person name="Ma J."/>
        </authorList>
    </citation>
    <scope>NUCLEOTIDE SEQUENCE [LARGE SCALE GENOMIC DNA]</scope>
    <source>
        <strain evidence="3">CGMCC 4.7645</strain>
    </source>
</reference>
<dbReference type="RefSeq" id="WP_378265753.1">
    <property type="nucleotide sequence ID" value="NZ_JBHUKR010000007.1"/>
</dbReference>